<keyword evidence="1" id="KW-0472">Membrane</keyword>
<dbReference type="AlphaFoldDB" id="A0A3S9M5V2"/>
<dbReference type="EMBL" id="CP034539">
    <property type="protein sequence ID" value="AZQ34596.1"/>
    <property type="molecule type" value="Genomic_DNA"/>
</dbReference>
<name>A0A3S9M5V2_9ACTN</name>
<proteinExistence type="predicted"/>
<evidence type="ECO:0000313" key="3">
    <source>
        <dbReference type="Proteomes" id="UP000280298"/>
    </source>
</evidence>
<organism evidence="2 3">
    <name type="scientific">Streptomyces cyaneochromogenes</name>
    <dbReference type="NCBI Taxonomy" id="2496836"/>
    <lineage>
        <taxon>Bacteria</taxon>
        <taxon>Bacillati</taxon>
        <taxon>Actinomycetota</taxon>
        <taxon>Actinomycetes</taxon>
        <taxon>Kitasatosporales</taxon>
        <taxon>Streptomycetaceae</taxon>
        <taxon>Streptomyces</taxon>
    </lineage>
</organism>
<keyword evidence="3" id="KW-1185">Reference proteome</keyword>
<sequence length="95" mass="9803">MTGKDVEQTDERGYGPGPWWADLGTWGAVGLIAFGCAVAAWGFLRLPGAPEEMATAYYMAAKIVAVGLVVAGSSLLGRRCDRVAGGGGTRETDPA</sequence>
<dbReference type="RefSeq" id="WP_126392074.1">
    <property type="nucleotide sequence ID" value="NZ_CP034539.1"/>
</dbReference>
<gene>
    <name evidence="2" type="ORF">EJ357_14840</name>
</gene>
<protein>
    <submittedName>
        <fullName evidence="2">Uncharacterized protein</fullName>
    </submittedName>
</protein>
<dbReference type="Proteomes" id="UP000280298">
    <property type="component" value="Chromosome"/>
</dbReference>
<dbReference type="KEGG" id="scya:EJ357_14840"/>
<accession>A0A3S9M5V2</accession>
<reference evidence="2 3" key="1">
    <citation type="journal article" date="2019" name="Int. J. Syst. Evol. Microbiol.">
        <title>Streptomyces cyaneochromogenes sp. nov., a blue pigment-producing actinomycete from manganese-contaminated soil.</title>
        <authorList>
            <person name="Tang X."/>
            <person name="Zhao J."/>
            <person name="Li K."/>
            <person name="Chen Z."/>
            <person name="Sun Y."/>
            <person name="Gao J."/>
        </authorList>
    </citation>
    <scope>NUCLEOTIDE SEQUENCE [LARGE SCALE GENOMIC DNA]</scope>
    <source>
        <strain evidence="2 3">MK-45</strain>
    </source>
</reference>
<feature type="transmembrane region" description="Helical" evidence="1">
    <location>
        <begin position="56"/>
        <end position="76"/>
    </location>
</feature>
<dbReference type="OrthoDB" id="3873483at2"/>
<keyword evidence="1" id="KW-0812">Transmembrane</keyword>
<feature type="transmembrane region" description="Helical" evidence="1">
    <location>
        <begin position="23"/>
        <end position="44"/>
    </location>
</feature>
<evidence type="ECO:0000313" key="2">
    <source>
        <dbReference type="EMBL" id="AZQ34596.1"/>
    </source>
</evidence>
<keyword evidence="1" id="KW-1133">Transmembrane helix</keyword>
<evidence type="ECO:0000256" key="1">
    <source>
        <dbReference type="SAM" id="Phobius"/>
    </source>
</evidence>